<dbReference type="PANTHER" id="PTHR22946">
    <property type="entry name" value="DIENELACTONE HYDROLASE DOMAIN-CONTAINING PROTEIN-RELATED"/>
    <property type="match status" value="1"/>
</dbReference>
<dbReference type="InParanoid" id="E3IWQ5"/>
<proteinExistence type="inferred from homology"/>
<evidence type="ECO:0000256" key="2">
    <source>
        <dbReference type="ARBA" id="ARBA00022801"/>
    </source>
</evidence>
<gene>
    <name evidence="6" type="ordered locus">FraEuI1c_3376</name>
</gene>
<evidence type="ECO:0000313" key="6">
    <source>
        <dbReference type="EMBL" id="ADP81385.1"/>
    </source>
</evidence>
<dbReference type="InterPro" id="IPR008979">
    <property type="entry name" value="Galactose-bd-like_sf"/>
</dbReference>
<reference evidence="6 7" key="1">
    <citation type="submission" date="2010-10" db="EMBL/GenBank/DDBJ databases">
        <title>Complete sequence of Frankia sp. EuI1c.</title>
        <authorList>
            <consortium name="US DOE Joint Genome Institute"/>
            <person name="Lucas S."/>
            <person name="Copeland A."/>
            <person name="Lapidus A."/>
            <person name="Cheng J.-F."/>
            <person name="Bruce D."/>
            <person name="Goodwin L."/>
            <person name="Pitluck S."/>
            <person name="Chertkov O."/>
            <person name="Detter J.C."/>
            <person name="Han C."/>
            <person name="Tapia R."/>
            <person name="Land M."/>
            <person name="Hauser L."/>
            <person name="Jeffries C."/>
            <person name="Kyrpides N."/>
            <person name="Ivanova N."/>
            <person name="Mikhailova N."/>
            <person name="Beauchemin N."/>
            <person name="Sen A."/>
            <person name="Sur S.A."/>
            <person name="Gtari M."/>
            <person name="Wall L."/>
            <person name="Tisa L."/>
            <person name="Woyke T."/>
        </authorList>
    </citation>
    <scope>NUCLEOTIDE SEQUENCE [LARGE SCALE GENOMIC DNA]</scope>
    <source>
        <strain evidence="7">DSM 45817 / CECT 9037 / EuI1c</strain>
    </source>
</reference>
<keyword evidence="2" id="KW-0378">Hydrolase</keyword>
<keyword evidence="4" id="KW-0732">Signal</keyword>
<dbReference type="PROSITE" id="PS51257">
    <property type="entry name" value="PROKAR_LIPOPROTEIN"/>
    <property type="match status" value="1"/>
</dbReference>
<dbReference type="Pfam" id="PF02129">
    <property type="entry name" value="Peptidase_S15"/>
    <property type="match status" value="1"/>
</dbReference>
<protein>
    <submittedName>
        <fullName evidence="6">X-Pro dipeptidyl-peptidase domain protein</fullName>
    </submittedName>
</protein>
<dbReference type="SMART" id="SM00939">
    <property type="entry name" value="PepX_C"/>
    <property type="match status" value="1"/>
</dbReference>
<feature type="domain" description="Xaa-Pro dipeptidyl-peptidase C-terminal" evidence="5">
    <location>
        <begin position="342"/>
        <end position="571"/>
    </location>
</feature>
<feature type="chain" id="PRO_5039624610" evidence="4">
    <location>
        <begin position="26"/>
        <end position="575"/>
    </location>
</feature>
<feature type="compositionally biased region" description="Low complexity" evidence="3">
    <location>
        <begin position="56"/>
        <end position="82"/>
    </location>
</feature>
<dbReference type="STRING" id="298654.FraEuI1c_3376"/>
<dbReference type="RefSeq" id="WP_013424503.1">
    <property type="nucleotide sequence ID" value="NC_014666.1"/>
</dbReference>
<dbReference type="SUPFAM" id="SSF53474">
    <property type="entry name" value="alpha/beta-Hydrolases"/>
    <property type="match status" value="1"/>
</dbReference>
<dbReference type="SUPFAM" id="SSF49785">
    <property type="entry name" value="Galactose-binding domain-like"/>
    <property type="match status" value="1"/>
</dbReference>
<dbReference type="AlphaFoldDB" id="E3IWQ5"/>
<keyword evidence="7" id="KW-1185">Reference proteome</keyword>
<dbReference type="PANTHER" id="PTHR22946:SF9">
    <property type="entry name" value="POLYKETIDE TRANSFERASE AF380"/>
    <property type="match status" value="1"/>
</dbReference>
<dbReference type="EMBL" id="CP002299">
    <property type="protein sequence ID" value="ADP81385.1"/>
    <property type="molecule type" value="Genomic_DNA"/>
</dbReference>
<dbReference type="InterPro" id="IPR050261">
    <property type="entry name" value="FrsA_esterase"/>
</dbReference>
<dbReference type="Pfam" id="PF08530">
    <property type="entry name" value="PepX_C"/>
    <property type="match status" value="1"/>
</dbReference>
<sequence length="575" mass="58945" precursor="true">MSGKEGSAGRWRTALVLLAATAAVAACGPTAGAQPGDDAASGQTAPAAEPSPVVNPAAGPAGAGSPQATTPTPATPSGTPAPLKITARDGTALTGNVVTPPGSGAHPLAVIPAAWGFQDTTFESEAEALSKRGYVVVTYNTRGFFGSGGTVDVAGPLDVSDVSDVITWALGHTPADPGRIGVAGLSYGAGIALLASAADPRIKAVGSLSGWTDFGYSLYAANTRHKAAVNLLTTTQQLTGGRSGTEFTTFLDDYSAFRNMPAVLAWARIRGAGTYLDAVNEHHPAIFMAAAYGDNYFSPNPQIDFFTALTGPKTLRLAPGDHGTNEIGGVLGLPNSVWSAAWDWFDRYLRPGSPAATAAAPAPVQLTTDDGAVETYPNWAAVTRSTSTLRLGPAFLGTGELSPTAATGAWSTTIRSGTDTTANAGTILVTKALQGITHLPPALRLDTVDRRDGAVWQSAPNFWPQRLRGIPALRLNVTPNLATGTVVGYLYDTGPTGSSTLISKAVYTYLDAKPGTALAATLTFDPVARDVAIGHRLSLVIDTKDDLYYDLDGAGGTVAFGSPDGEPSQLTVPLG</sequence>
<dbReference type="InterPro" id="IPR000383">
    <property type="entry name" value="Xaa-Pro-like_dom"/>
</dbReference>
<accession>E3IWQ5</accession>
<evidence type="ECO:0000256" key="1">
    <source>
        <dbReference type="ARBA" id="ARBA00008645"/>
    </source>
</evidence>
<dbReference type="Gene3D" id="2.60.120.260">
    <property type="entry name" value="Galactose-binding domain-like"/>
    <property type="match status" value="1"/>
</dbReference>
<dbReference type="InterPro" id="IPR029058">
    <property type="entry name" value="AB_hydrolase_fold"/>
</dbReference>
<dbReference type="eggNOG" id="COG2936">
    <property type="taxonomic scope" value="Bacteria"/>
</dbReference>
<dbReference type="InterPro" id="IPR013736">
    <property type="entry name" value="Xaa-Pro_dipept_C"/>
</dbReference>
<dbReference type="GO" id="GO:0052689">
    <property type="term" value="F:carboxylic ester hydrolase activity"/>
    <property type="evidence" value="ECO:0007669"/>
    <property type="project" value="UniProtKB-ARBA"/>
</dbReference>
<comment type="similarity">
    <text evidence="1">Belongs to the AB hydrolase superfamily.</text>
</comment>
<organism evidence="6 7">
    <name type="scientific">Pseudofrankia inefficax (strain DSM 45817 / CECT 9037 / DDB 130130 / EuI1c)</name>
    <name type="common">Frankia inefficax</name>
    <dbReference type="NCBI Taxonomy" id="298654"/>
    <lineage>
        <taxon>Bacteria</taxon>
        <taxon>Bacillati</taxon>
        <taxon>Actinomycetota</taxon>
        <taxon>Actinomycetes</taxon>
        <taxon>Frankiales</taxon>
        <taxon>Frankiaceae</taxon>
        <taxon>Pseudofrankia</taxon>
    </lineage>
</organism>
<evidence type="ECO:0000259" key="5">
    <source>
        <dbReference type="SMART" id="SM00939"/>
    </source>
</evidence>
<dbReference type="HOGENOM" id="CLU_022401_1_0_11"/>
<dbReference type="OrthoDB" id="3276960at2"/>
<feature type="signal peptide" evidence="4">
    <location>
        <begin position="1"/>
        <end position="25"/>
    </location>
</feature>
<dbReference type="KEGG" id="fri:FraEuI1c_3376"/>
<evidence type="ECO:0000256" key="4">
    <source>
        <dbReference type="SAM" id="SignalP"/>
    </source>
</evidence>
<dbReference type="Proteomes" id="UP000002484">
    <property type="component" value="Chromosome"/>
</dbReference>
<evidence type="ECO:0000256" key="3">
    <source>
        <dbReference type="SAM" id="MobiDB-lite"/>
    </source>
</evidence>
<name>E3IWQ5_PSEI1</name>
<dbReference type="GO" id="GO:0008239">
    <property type="term" value="F:dipeptidyl-peptidase activity"/>
    <property type="evidence" value="ECO:0007669"/>
    <property type="project" value="InterPro"/>
</dbReference>
<dbReference type="Gene3D" id="3.40.50.1820">
    <property type="entry name" value="alpha/beta hydrolase"/>
    <property type="match status" value="1"/>
</dbReference>
<feature type="region of interest" description="Disordered" evidence="3">
    <location>
        <begin position="31"/>
        <end position="85"/>
    </location>
</feature>
<evidence type="ECO:0000313" key="7">
    <source>
        <dbReference type="Proteomes" id="UP000002484"/>
    </source>
</evidence>